<keyword evidence="4" id="KW-0732">Signal</keyword>
<dbReference type="InterPro" id="IPR001073">
    <property type="entry name" value="C1q_dom"/>
</dbReference>
<name>A0ABU7EK79_9TELE</name>
<feature type="region of interest" description="Disordered" evidence="8">
    <location>
        <begin position="691"/>
        <end position="736"/>
    </location>
</feature>
<feature type="region of interest" description="Disordered" evidence="8">
    <location>
        <begin position="150"/>
        <end position="176"/>
    </location>
</feature>
<dbReference type="EMBL" id="JAHUTJ010057744">
    <property type="protein sequence ID" value="MED6286515.1"/>
    <property type="molecule type" value="Genomic_DNA"/>
</dbReference>
<dbReference type="Pfam" id="PF07546">
    <property type="entry name" value="EMI"/>
    <property type="match status" value="1"/>
</dbReference>
<evidence type="ECO:0000256" key="4">
    <source>
        <dbReference type="ARBA" id="ARBA00022729"/>
    </source>
</evidence>
<keyword evidence="2" id="KW-0964">Secreted</keyword>
<dbReference type="SUPFAM" id="SSF49842">
    <property type="entry name" value="TNF-like"/>
    <property type="match status" value="1"/>
</dbReference>
<evidence type="ECO:0000256" key="3">
    <source>
        <dbReference type="ARBA" id="ARBA00022530"/>
    </source>
</evidence>
<evidence type="ECO:0000256" key="7">
    <source>
        <dbReference type="SAM" id="Coils"/>
    </source>
</evidence>
<comment type="subcellular location">
    <subcellularLocation>
        <location evidence="1">Secreted</location>
        <location evidence="1">Extracellular space</location>
        <location evidence="1">Extracellular matrix</location>
    </subcellularLocation>
</comment>
<evidence type="ECO:0000256" key="1">
    <source>
        <dbReference type="ARBA" id="ARBA00004498"/>
    </source>
</evidence>
<keyword evidence="3" id="KW-0272">Extracellular matrix</keyword>
<proteinExistence type="predicted"/>
<feature type="domain" description="EMI" evidence="9">
    <location>
        <begin position="76"/>
        <end position="152"/>
    </location>
</feature>
<dbReference type="InterPro" id="IPR050392">
    <property type="entry name" value="Collagen/C1q_domain"/>
</dbReference>
<dbReference type="PANTHER" id="PTHR15427:SF40">
    <property type="entry name" value="MULTIMERIN-2 PRECURSOR"/>
    <property type="match status" value="1"/>
</dbReference>
<accession>A0ABU7EK79</accession>
<evidence type="ECO:0000256" key="8">
    <source>
        <dbReference type="SAM" id="MobiDB-lite"/>
    </source>
</evidence>
<feature type="region of interest" description="Disordered" evidence="8">
    <location>
        <begin position="850"/>
        <end position="882"/>
    </location>
</feature>
<dbReference type="PANTHER" id="PTHR15427">
    <property type="entry name" value="EMILIN ELASTIN MICROFIBRIL INTERFACE-LOCATED PROTEIN ELASTIN MICROFIBRIL INTERFACER"/>
    <property type="match status" value="1"/>
</dbReference>
<dbReference type="PROSITE" id="PS51041">
    <property type="entry name" value="EMI"/>
    <property type="match status" value="1"/>
</dbReference>
<dbReference type="Pfam" id="PF00386">
    <property type="entry name" value="C1q"/>
    <property type="match status" value="1"/>
</dbReference>
<evidence type="ECO:0000313" key="10">
    <source>
        <dbReference type="EMBL" id="MED6286515.1"/>
    </source>
</evidence>
<evidence type="ECO:0000256" key="5">
    <source>
        <dbReference type="ARBA" id="ARBA00023054"/>
    </source>
</evidence>
<protein>
    <recommendedName>
        <fullName evidence="9">EMI domain-containing protein</fullName>
    </recommendedName>
</protein>
<gene>
    <name evidence="10" type="ORF">CHARACLAT_006844</name>
</gene>
<keyword evidence="6" id="KW-1015">Disulfide bond</keyword>
<evidence type="ECO:0000256" key="2">
    <source>
        <dbReference type="ARBA" id="ARBA00022525"/>
    </source>
</evidence>
<comment type="caution">
    <text evidence="10">The sequence shown here is derived from an EMBL/GenBank/DDBJ whole genome shotgun (WGS) entry which is preliminary data.</text>
</comment>
<dbReference type="Proteomes" id="UP001352852">
    <property type="component" value="Unassembled WGS sequence"/>
</dbReference>
<feature type="compositionally biased region" description="Polar residues" evidence="8">
    <location>
        <begin position="233"/>
        <end position="243"/>
    </location>
</feature>
<organism evidence="10 11">
    <name type="scientific">Characodon lateralis</name>
    <dbReference type="NCBI Taxonomy" id="208331"/>
    <lineage>
        <taxon>Eukaryota</taxon>
        <taxon>Metazoa</taxon>
        <taxon>Chordata</taxon>
        <taxon>Craniata</taxon>
        <taxon>Vertebrata</taxon>
        <taxon>Euteleostomi</taxon>
        <taxon>Actinopterygii</taxon>
        <taxon>Neopterygii</taxon>
        <taxon>Teleostei</taxon>
        <taxon>Neoteleostei</taxon>
        <taxon>Acanthomorphata</taxon>
        <taxon>Ovalentaria</taxon>
        <taxon>Atherinomorphae</taxon>
        <taxon>Cyprinodontiformes</taxon>
        <taxon>Goodeidae</taxon>
        <taxon>Characodon</taxon>
    </lineage>
</organism>
<evidence type="ECO:0000259" key="9">
    <source>
        <dbReference type="PROSITE" id="PS51041"/>
    </source>
</evidence>
<feature type="compositionally biased region" description="Low complexity" evidence="8">
    <location>
        <begin position="726"/>
        <end position="736"/>
    </location>
</feature>
<feature type="compositionally biased region" description="Basic and acidic residues" evidence="8">
    <location>
        <begin position="691"/>
        <end position="711"/>
    </location>
</feature>
<reference evidence="10 11" key="1">
    <citation type="submission" date="2021-06" db="EMBL/GenBank/DDBJ databases">
        <authorList>
            <person name="Palmer J.M."/>
        </authorList>
    </citation>
    <scope>NUCLEOTIDE SEQUENCE [LARGE SCALE GENOMIC DNA]</scope>
    <source>
        <strain evidence="10 11">CL_MEX2019</strain>
        <tissue evidence="10">Muscle</tissue>
    </source>
</reference>
<keyword evidence="11" id="KW-1185">Reference proteome</keyword>
<evidence type="ECO:0000313" key="11">
    <source>
        <dbReference type="Proteomes" id="UP001352852"/>
    </source>
</evidence>
<dbReference type="InterPro" id="IPR008983">
    <property type="entry name" value="Tumour_necrosis_fac-like_dom"/>
</dbReference>
<dbReference type="Gene3D" id="2.60.120.40">
    <property type="match status" value="1"/>
</dbReference>
<sequence>MFHADPSAAPATILVHSDNGHIEPVNWTNWYSAGKLAMNWLVNMDKLQPTLEVSVEIFFLTDHHHAAAWTKASNITGNWCAFVQKRVLMVAEACRTHRHVLKDQSPCFSGSPGCQRITYRLSMHPTFCQKKKVITSLLWRCCPGHGGPNCEDEVSGLQPDSGGSEPEGTKVQFPDDPAGLQLQWRVDPNREQNDHQTSFTAPFDPNNPHSSAHPDQDPGKPPSHHNHPVYHHQGQNQQPSRKPSQIPEGKVLPYPDIPAVLPLPDMMALVISQLQPILEGFNRSLEHLNQQVGVLAQDVAELKSSQQGVELQEEKETKVELDAKLDEVFQQIEDVRRQFEEQHSNMENRLHSQHDKLHQNLSSFRMDVDQKLKHQQMELQVSLQGLNPTLAGKRLDQDQIPEDPPEIQLSLQHPTDNTALWEAITRLDNMVVNNTAKVDKLMEDMEVSSADAEQLTQQLKDLEKLINQTARKSQILFMETGLEVEQARVSALQRVEELAGNVTLHEQRLQESDADVDYLYTELYRYNLSTDCNCGGLNAAVAHLKSGVANVTQLANENRLALEENSEVGGTLWGGAGDWEPAVEALQKDLQQVNESVASKQNRTRTLELSLTHLSSSISALQEVDVQQENQVKMLLVSFRSLLQDAIRHSDVLQLLLGEEVLEFLEWPIQDQEAHSIPALKEQVRELQEQLRSQKEARKLQDRGAGSREEGLSADQPSYSLPHSPPGGSRRTSGGVPVRENQLLLLHPEMKQHAGDGSDLWNLEKNVGQLEQRVVQLEGRPCSCNNTPTERGAPPAGVNLQLQEEVMWLKRGLEEHLRVFKNVFSNADVLAASEDTVELDKLWELMKRRAKKKRGKGKSEEGGGGGGSHRSRRESAGVPFPSSQSDVSLLFVGGSPRSASDRAVTLEPSLNLDQFYADTGVFTAPVDGLYLFILTLDLRPGSAHMVLRQVENRGGALLSLQQQEVKEAGPVSSVGLLLLRKGEAVRLEVRGEWAESENNLVAVLLLQQTT</sequence>
<feature type="coiled-coil region" evidence="7">
    <location>
        <begin position="438"/>
        <end position="472"/>
    </location>
</feature>
<feature type="region of interest" description="Disordered" evidence="8">
    <location>
        <begin position="191"/>
        <end position="251"/>
    </location>
</feature>
<feature type="coiled-coil region" evidence="7">
    <location>
        <begin position="285"/>
        <end position="356"/>
    </location>
</feature>
<dbReference type="InterPro" id="IPR011489">
    <property type="entry name" value="EMI_domain"/>
</dbReference>
<keyword evidence="5 7" id="KW-0175">Coiled coil</keyword>
<evidence type="ECO:0000256" key="6">
    <source>
        <dbReference type="ARBA" id="ARBA00023157"/>
    </source>
</evidence>